<dbReference type="InterPro" id="IPR013108">
    <property type="entry name" value="Amidohydro_3"/>
</dbReference>
<sequence>MRRVVAEIGSAPLLIRGGTVADGTGATPAPADVLVRGGRIAAVEPPGVIPAGQFPTVDATGLVVAPGFIDVHSHADNAPLLDSDDTTKILQGVTTEVVGNCGFSLAPTRVDSAAEFASFTQRIFPAMEFTWSDWAEFTGVADARGYVTNCAPLVGHGTLRIAVSGMADRTPDAGELELMGRELERALEGGAFGMSSGLVYPPAVFSETAELVALARRLGPDGLYTTHMRGEGASLLSSIAEAVEIGTEGGCRVHISHLKSNGRAQWGRMPDALSRIAAAADAGLSITKDIYPYTAGSTMLTALLPPPFLADGDAAVLARLESAEQRRRLAAVLESGLPGWDSHLDAAGWDGILVSTTASHRYEGRTIAEIARTLDEPPLDAFVRVLREEELRASMVLFSMDERDVRTAFADTDTMVGSDGLPPGSGGKPHPRVFGTFPRVFAEYVRKEEVLPLGEAVRRVTSLPARVFRIPGRGLVRSGYVADLVAFDPATIDHECDYRDPVRTPTGISWVMQDGHLVVDHQSYLGPRRGRRLTPAS</sequence>
<dbReference type="InterPro" id="IPR023100">
    <property type="entry name" value="D-aminoacylase_insert_dom_sf"/>
</dbReference>
<keyword evidence="3" id="KW-1185">Reference proteome</keyword>
<accession>A0A8J3X159</accession>
<dbReference type="CDD" id="cd01297">
    <property type="entry name" value="D-aminoacylase"/>
    <property type="match status" value="1"/>
</dbReference>
<dbReference type="GO" id="GO:0016812">
    <property type="term" value="F:hydrolase activity, acting on carbon-nitrogen (but not peptide) bonds, in cyclic amides"/>
    <property type="evidence" value="ECO:0007669"/>
    <property type="project" value="TreeGrafter"/>
</dbReference>
<dbReference type="PANTHER" id="PTHR11647:SF1">
    <property type="entry name" value="COLLAPSIN RESPONSE MEDIATOR PROTEIN"/>
    <property type="match status" value="1"/>
</dbReference>
<name>A0A8J3X159_9ACTN</name>
<dbReference type="InterPro" id="IPR032466">
    <property type="entry name" value="Metal_Hydrolase"/>
</dbReference>
<dbReference type="SUPFAM" id="SSF51556">
    <property type="entry name" value="Metallo-dependent hydrolases"/>
    <property type="match status" value="1"/>
</dbReference>
<comment type="caution">
    <text evidence="2">The sequence shown here is derived from an EMBL/GenBank/DDBJ whole genome shotgun (WGS) entry which is preliminary data.</text>
</comment>
<dbReference type="Proteomes" id="UP000599074">
    <property type="component" value="Unassembled WGS sequence"/>
</dbReference>
<dbReference type="InterPro" id="IPR050378">
    <property type="entry name" value="Metallo-dep_Hydrolases_sf"/>
</dbReference>
<organism evidence="2 3">
    <name type="scientific">Planosporangium mesophilum</name>
    <dbReference type="NCBI Taxonomy" id="689768"/>
    <lineage>
        <taxon>Bacteria</taxon>
        <taxon>Bacillati</taxon>
        <taxon>Actinomycetota</taxon>
        <taxon>Actinomycetes</taxon>
        <taxon>Micromonosporales</taxon>
        <taxon>Micromonosporaceae</taxon>
        <taxon>Planosporangium</taxon>
    </lineage>
</organism>
<proteinExistence type="predicted"/>
<dbReference type="PANTHER" id="PTHR11647">
    <property type="entry name" value="HYDRANTOINASE/DIHYDROPYRIMIDINASE FAMILY MEMBER"/>
    <property type="match status" value="1"/>
</dbReference>
<evidence type="ECO:0000313" key="3">
    <source>
        <dbReference type="Proteomes" id="UP000599074"/>
    </source>
</evidence>
<evidence type="ECO:0000259" key="1">
    <source>
        <dbReference type="Pfam" id="PF07969"/>
    </source>
</evidence>
<reference evidence="2" key="1">
    <citation type="submission" date="2021-01" db="EMBL/GenBank/DDBJ databases">
        <title>Whole genome shotgun sequence of Planosporangium mesophilum NBRC 109066.</title>
        <authorList>
            <person name="Komaki H."/>
            <person name="Tamura T."/>
        </authorList>
    </citation>
    <scope>NUCLEOTIDE SEQUENCE</scope>
    <source>
        <strain evidence="2">NBRC 109066</strain>
    </source>
</reference>
<gene>
    <name evidence="2" type="ORF">Pme01_36770</name>
</gene>
<dbReference type="Gene3D" id="2.30.40.10">
    <property type="entry name" value="Urease, subunit C, domain 1"/>
    <property type="match status" value="1"/>
</dbReference>
<dbReference type="AlphaFoldDB" id="A0A8J3X159"/>
<evidence type="ECO:0000313" key="2">
    <source>
        <dbReference type="EMBL" id="GII24080.1"/>
    </source>
</evidence>
<dbReference type="GO" id="GO:0005829">
    <property type="term" value="C:cytosol"/>
    <property type="evidence" value="ECO:0007669"/>
    <property type="project" value="TreeGrafter"/>
</dbReference>
<dbReference type="InterPro" id="IPR011059">
    <property type="entry name" value="Metal-dep_hydrolase_composite"/>
</dbReference>
<dbReference type="SUPFAM" id="SSF51338">
    <property type="entry name" value="Composite domain of metallo-dependent hydrolases"/>
    <property type="match status" value="1"/>
</dbReference>
<dbReference type="EMBL" id="BOON01000033">
    <property type="protein sequence ID" value="GII24080.1"/>
    <property type="molecule type" value="Genomic_DNA"/>
</dbReference>
<dbReference type="Gene3D" id="3.30.1490.130">
    <property type="entry name" value="D-aminoacylase. Domain 3"/>
    <property type="match status" value="1"/>
</dbReference>
<dbReference type="Pfam" id="PF07969">
    <property type="entry name" value="Amidohydro_3"/>
    <property type="match status" value="1"/>
</dbReference>
<dbReference type="GO" id="GO:0016811">
    <property type="term" value="F:hydrolase activity, acting on carbon-nitrogen (but not peptide) bonds, in linear amides"/>
    <property type="evidence" value="ECO:0007669"/>
    <property type="project" value="InterPro"/>
</dbReference>
<dbReference type="Gene3D" id="3.20.20.140">
    <property type="entry name" value="Metal-dependent hydrolases"/>
    <property type="match status" value="1"/>
</dbReference>
<feature type="domain" description="Amidohydrolase 3" evidence="1">
    <location>
        <begin position="56"/>
        <end position="500"/>
    </location>
</feature>
<protein>
    <submittedName>
        <fullName evidence="2">Dihydroorotase</fullName>
    </submittedName>
</protein>